<gene>
    <name evidence="3" type="ORF">ACG02S_19605</name>
</gene>
<dbReference type="Gene3D" id="3.40.50.1820">
    <property type="entry name" value="alpha/beta hydrolase"/>
    <property type="match status" value="1"/>
</dbReference>
<sequence>MKRSPSWATLLGRQARLWQQAARPLRERREAPPGDGNWLMGSVLSARGPRRYWLFRPAGVRFGEKLPLLVMLHGCHQDPKGFAASTRMNQLAARERFLVLYPEQPRLANTQGCWNWFETRSSVATDEADWILRAMDQVGMLYAADLARTAVAGLSAGASMAALLATRHPSRFKAVVMHSGVPPGAAHSAASAVGAMRGRHVPVDVTHATNWPPLLVIHGDADGVVSARNADAAVQLWAQAAGAVAGDTRESQRGRRYPVRVTQFKRTRRLVATLVQVDGLGHAWSGGAARQRFSDAGGPDASRLVWRFVEKQFSP</sequence>
<dbReference type="InterPro" id="IPR029058">
    <property type="entry name" value="AB_hydrolase_fold"/>
</dbReference>
<evidence type="ECO:0000256" key="1">
    <source>
        <dbReference type="ARBA" id="ARBA00022729"/>
    </source>
</evidence>
<keyword evidence="4" id="KW-1185">Reference proteome</keyword>
<evidence type="ECO:0000256" key="2">
    <source>
        <dbReference type="ARBA" id="ARBA00022801"/>
    </source>
</evidence>
<dbReference type="Pfam" id="PF10503">
    <property type="entry name" value="Esterase_PHB"/>
    <property type="match status" value="1"/>
</dbReference>
<keyword evidence="1" id="KW-0732">Signal</keyword>
<dbReference type="EMBL" id="JBIGHY010000007">
    <property type="protein sequence ID" value="MFG6416107.1"/>
    <property type="molecule type" value="Genomic_DNA"/>
</dbReference>
<reference evidence="3 4" key="1">
    <citation type="submission" date="2024-09" db="EMBL/GenBank/DDBJ databases">
        <title>Novel species of the genus Pelomonas and Roseateles isolated from streams.</title>
        <authorList>
            <person name="Lu H."/>
        </authorList>
    </citation>
    <scope>NUCLEOTIDE SEQUENCE [LARGE SCALE GENOMIC DNA]</scope>
    <source>
        <strain evidence="3 4">DC23W</strain>
    </source>
</reference>
<protein>
    <submittedName>
        <fullName evidence="3">Alpha/beta hydrolase family esterase</fullName>
    </submittedName>
</protein>
<comment type="caution">
    <text evidence="3">The sequence shown here is derived from an EMBL/GenBank/DDBJ whole genome shotgun (WGS) entry which is preliminary data.</text>
</comment>
<dbReference type="Proteomes" id="UP001606300">
    <property type="component" value="Unassembled WGS sequence"/>
</dbReference>
<keyword evidence="2 3" id="KW-0378">Hydrolase</keyword>
<dbReference type="InterPro" id="IPR050955">
    <property type="entry name" value="Plant_Biomass_Hydrol_Est"/>
</dbReference>
<dbReference type="SUPFAM" id="SSF53474">
    <property type="entry name" value="alpha/beta-Hydrolases"/>
    <property type="match status" value="1"/>
</dbReference>
<dbReference type="GO" id="GO:0016787">
    <property type="term" value="F:hydrolase activity"/>
    <property type="evidence" value="ECO:0007669"/>
    <property type="project" value="UniProtKB-KW"/>
</dbReference>
<proteinExistence type="predicted"/>
<organism evidence="3 4">
    <name type="scientific">Pelomonas dachongensis</name>
    <dbReference type="NCBI Taxonomy" id="3299029"/>
    <lineage>
        <taxon>Bacteria</taxon>
        <taxon>Pseudomonadati</taxon>
        <taxon>Pseudomonadota</taxon>
        <taxon>Betaproteobacteria</taxon>
        <taxon>Burkholderiales</taxon>
        <taxon>Sphaerotilaceae</taxon>
        <taxon>Roseateles</taxon>
    </lineage>
</organism>
<dbReference type="PANTHER" id="PTHR43037">
    <property type="entry name" value="UNNAMED PRODUCT-RELATED"/>
    <property type="match status" value="1"/>
</dbReference>
<dbReference type="InterPro" id="IPR010126">
    <property type="entry name" value="Esterase_phb"/>
</dbReference>
<dbReference type="PANTHER" id="PTHR43037:SF1">
    <property type="entry name" value="BLL1128 PROTEIN"/>
    <property type="match status" value="1"/>
</dbReference>
<accession>A0ABW7ERP2</accession>
<evidence type="ECO:0000313" key="3">
    <source>
        <dbReference type="EMBL" id="MFG6416107.1"/>
    </source>
</evidence>
<name>A0ABW7ERP2_9BURK</name>
<evidence type="ECO:0000313" key="4">
    <source>
        <dbReference type="Proteomes" id="UP001606300"/>
    </source>
</evidence>
<dbReference type="RefSeq" id="WP_394472174.1">
    <property type="nucleotide sequence ID" value="NZ_JBIGHY010000007.1"/>
</dbReference>